<comment type="caution">
    <text evidence="1">The sequence shown here is derived from an EMBL/GenBank/DDBJ whole genome shotgun (WGS) entry which is preliminary data.</text>
</comment>
<evidence type="ECO:0000313" key="1">
    <source>
        <dbReference type="EMBL" id="MCA6067588.1"/>
    </source>
</evidence>
<keyword evidence="2" id="KW-1185">Reference proteome</keyword>
<evidence type="ECO:0000313" key="2">
    <source>
        <dbReference type="Proteomes" id="UP000618240"/>
    </source>
</evidence>
<dbReference type="EMBL" id="JAERSE020000003">
    <property type="protein sequence ID" value="MCA6067588.1"/>
    <property type="molecule type" value="Genomic_DNA"/>
</dbReference>
<accession>A0ABS8A0V6</accession>
<organism evidence="1 2">
    <name type="scientific">Chryseobacterium tagetis</name>
    <dbReference type="NCBI Taxonomy" id="2801334"/>
    <lineage>
        <taxon>Bacteria</taxon>
        <taxon>Pseudomonadati</taxon>
        <taxon>Bacteroidota</taxon>
        <taxon>Flavobacteriia</taxon>
        <taxon>Flavobacteriales</taxon>
        <taxon>Weeksellaceae</taxon>
        <taxon>Chryseobacterium group</taxon>
        <taxon>Chryseobacterium</taxon>
    </lineage>
</organism>
<reference evidence="1 2" key="1">
    <citation type="submission" date="2021-09" db="EMBL/GenBank/DDBJ databases">
        <title>Genome sequencing and assembly of Chryseobacterium sp. RG1.</title>
        <authorList>
            <person name="Chhetri G."/>
        </authorList>
    </citation>
    <scope>NUCLEOTIDE SEQUENCE [LARGE SCALE GENOMIC DNA]</scope>
    <source>
        <strain evidence="1 2">RG1</strain>
    </source>
</reference>
<proteinExistence type="predicted"/>
<protein>
    <submittedName>
        <fullName evidence="1">Uncharacterized protein</fullName>
    </submittedName>
</protein>
<sequence>MIKKIIISLTILILNDLYSQNLAFNKESSFLPVLKSQLSSGVSGEKNETDYPTYKFTLKDLEATESIISKELEDNGYKKPAQEEFINKINAVFKRIIDPKSESKYLHINFDNKCSKDFKLFKNSNSIDADPYSTYVFKKGLFISDLYSIPELLDYTKNSELSEYEKNAQNNNHIPDVKIYYWKDVTDLKEIRKQNIKTIVARNMYLFNNNKSYATWLVQNDQIFIKNLIKFFGYDKEPKFNEYVINNLNSNSLNNAKELLNYIASKDCGGKLKLRNSFLNSYESIYNSSKNVNDILILKYVSSKIINGETKNSFSNKEDMRILASLANTYDPLFKKYHHDGQNWGEVTILADYRDFIGQEEWNKVKNEYRTNNYYNLPNLKSMIEYADLFDSVGAPD</sequence>
<dbReference type="Proteomes" id="UP000618240">
    <property type="component" value="Unassembled WGS sequence"/>
</dbReference>
<gene>
    <name evidence="1" type="ORF">JI747_010395</name>
</gene>
<dbReference type="RefSeq" id="WP_225688403.1">
    <property type="nucleotide sequence ID" value="NZ_JAERSE020000003.1"/>
</dbReference>
<name>A0ABS8A0V6_9FLAO</name>